<feature type="transmembrane region" description="Helical" evidence="1">
    <location>
        <begin position="194"/>
        <end position="213"/>
    </location>
</feature>
<evidence type="ECO:0008006" key="4">
    <source>
        <dbReference type="Google" id="ProtNLM"/>
    </source>
</evidence>
<feature type="transmembrane region" description="Helical" evidence="1">
    <location>
        <begin position="268"/>
        <end position="289"/>
    </location>
</feature>
<evidence type="ECO:0000313" key="2">
    <source>
        <dbReference type="EMBL" id="MFC5749824.1"/>
    </source>
</evidence>
<feature type="transmembrane region" description="Helical" evidence="1">
    <location>
        <begin position="71"/>
        <end position="90"/>
    </location>
</feature>
<proteinExistence type="predicted"/>
<feature type="transmembrane region" description="Helical" evidence="1">
    <location>
        <begin position="234"/>
        <end position="256"/>
    </location>
</feature>
<protein>
    <recommendedName>
        <fullName evidence="4">Acyltransferase</fullName>
    </recommendedName>
</protein>
<name>A0ABW1A317_9ACTN</name>
<dbReference type="EMBL" id="JBHSON010000046">
    <property type="protein sequence ID" value="MFC5749824.1"/>
    <property type="molecule type" value="Genomic_DNA"/>
</dbReference>
<feature type="transmembrane region" description="Helical" evidence="1">
    <location>
        <begin position="38"/>
        <end position="59"/>
    </location>
</feature>
<evidence type="ECO:0000313" key="3">
    <source>
        <dbReference type="Proteomes" id="UP001596074"/>
    </source>
</evidence>
<gene>
    <name evidence="2" type="ORF">ACFPZN_29715</name>
</gene>
<dbReference type="Proteomes" id="UP001596074">
    <property type="component" value="Unassembled WGS sequence"/>
</dbReference>
<feature type="transmembrane region" description="Helical" evidence="1">
    <location>
        <begin position="347"/>
        <end position="363"/>
    </location>
</feature>
<feature type="transmembrane region" description="Helical" evidence="1">
    <location>
        <begin position="118"/>
        <end position="137"/>
    </location>
</feature>
<sequence>MSGPCDEAFRVMADRLGGISCDADPVGTLRDPAGLTGWTLPVVEALMIAGAVLALLHAVRTWRRTGDPAGPALWSAAVAFVLILEPPLYFPRQFGISEYLDVLFVHNVFSVQFLFDRMPLYIVALYPACFYLACALVTRLGVFRRHGRVVGAVCVGFVNHCFYEIFDHLGPQLRWWAWNTGAAVNDPALGSVPLVSTVIFGFLAPALLVFWWRTLFPEPAPEPAGRGPLGAPGVAVRVLLVGVLTTVSLPVFSAPVSYLTLTDTPNRAVMAAVLYTAIAVAAVVAVAAVARSAPADAPATGDRFLDRYALLHGTVYLAVFALLWAAATPDLLAAEGGRTGDGAPVGNPFYALACAAVCVWVLWRAARLAPAARTPETGHPARTSPQTA</sequence>
<accession>A0ABW1A317</accession>
<feature type="transmembrane region" description="Helical" evidence="1">
    <location>
        <begin position="149"/>
        <end position="166"/>
    </location>
</feature>
<feature type="transmembrane region" description="Helical" evidence="1">
    <location>
        <begin position="309"/>
        <end position="327"/>
    </location>
</feature>
<keyword evidence="3" id="KW-1185">Reference proteome</keyword>
<keyword evidence="1" id="KW-0472">Membrane</keyword>
<dbReference type="RefSeq" id="WP_378285549.1">
    <property type="nucleotide sequence ID" value="NZ_JBHSON010000046.1"/>
</dbReference>
<comment type="caution">
    <text evidence="2">The sequence shown here is derived from an EMBL/GenBank/DDBJ whole genome shotgun (WGS) entry which is preliminary data.</text>
</comment>
<keyword evidence="1" id="KW-0812">Transmembrane</keyword>
<evidence type="ECO:0000256" key="1">
    <source>
        <dbReference type="SAM" id="Phobius"/>
    </source>
</evidence>
<reference evidence="3" key="1">
    <citation type="journal article" date="2019" name="Int. J. Syst. Evol. Microbiol.">
        <title>The Global Catalogue of Microorganisms (GCM) 10K type strain sequencing project: providing services to taxonomists for standard genome sequencing and annotation.</title>
        <authorList>
            <consortium name="The Broad Institute Genomics Platform"/>
            <consortium name="The Broad Institute Genome Sequencing Center for Infectious Disease"/>
            <person name="Wu L."/>
            <person name="Ma J."/>
        </authorList>
    </citation>
    <scope>NUCLEOTIDE SEQUENCE [LARGE SCALE GENOMIC DNA]</scope>
    <source>
        <strain evidence="3">KCTC 42087</strain>
    </source>
</reference>
<keyword evidence="1" id="KW-1133">Transmembrane helix</keyword>
<organism evidence="2 3">
    <name type="scientific">Actinomadura rugatobispora</name>
    <dbReference type="NCBI Taxonomy" id="1994"/>
    <lineage>
        <taxon>Bacteria</taxon>
        <taxon>Bacillati</taxon>
        <taxon>Actinomycetota</taxon>
        <taxon>Actinomycetes</taxon>
        <taxon>Streptosporangiales</taxon>
        <taxon>Thermomonosporaceae</taxon>
        <taxon>Actinomadura</taxon>
    </lineage>
</organism>